<dbReference type="Pfam" id="PF07596">
    <property type="entry name" value="SBP_bac_10"/>
    <property type="match status" value="1"/>
</dbReference>
<dbReference type="KEGG" id="gaw:V144x_50310"/>
<accession>A0A517W2R4</accession>
<dbReference type="SUPFAM" id="SSF54523">
    <property type="entry name" value="Pili subunits"/>
    <property type="match status" value="1"/>
</dbReference>
<organism evidence="2 3">
    <name type="scientific">Gimesia aquarii</name>
    <dbReference type="NCBI Taxonomy" id="2527964"/>
    <lineage>
        <taxon>Bacteria</taxon>
        <taxon>Pseudomonadati</taxon>
        <taxon>Planctomycetota</taxon>
        <taxon>Planctomycetia</taxon>
        <taxon>Planctomycetales</taxon>
        <taxon>Planctomycetaceae</taxon>
        <taxon>Gimesia</taxon>
    </lineage>
</organism>
<dbReference type="InterPro" id="IPR045584">
    <property type="entry name" value="Pilin-like"/>
</dbReference>
<dbReference type="AlphaFoldDB" id="A0A517W2R4"/>
<gene>
    <name evidence="2" type="ORF">V144x_50310</name>
</gene>
<reference evidence="2 3" key="1">
    <citation type="submission" date="2019-03" db="EMBL/GenBank/DDBJ databases">
        <title>Deep-cultivation of Planctomycetes and their phenomic and genomic characterization uncovers novel biology.</title>
        <authorList>
            <person name="Wiegand S."/>
            <person name="Jogler M."/>
            <person name="Boedeker C."/>
            <person name="Pinto D."/>
            <person name="Vollmers J."/>
            <person name="Rivas-Marin E."/>
            <person name="Kohn T."/>
            <person name="Peeters S.H."/>
            <person name="Heuer A."/>
            <person name="Rast P."/>
            <person name="Oberbeckmann S."/>
            <person name="Bunk B."/>
            <person name="Jeske O."/>
            <person name="Meyerdierks A."/>
            <person name="Storesund J.E."/>
            <person name="Kallscheuer N."/>
            <person name="Luecker S."/>
            <person name="Lage O.M."/>
            <person name="Pohl T."/>
            <person name="Merkel B.J."/>
            <person name="Hornburger P."/>
            <person name="Mueller R.-W."/>
            <person name="Bruemmer F."/>
            <person name="Labrenz M."/>
            <person name="Spormann A.M."/>
            <person name="Op den Camp H."/>
            <person name="Overmann J."/>
            <person name="Amann R."/>
            <person name="Jetten M.S.M."/>
            <person name="Mascher T."/>
            <person name="Medema M.H."/>
            <person name="Devos D.P."/>
            <person name="Kaster A.-K."/>
            <person name="Ovreas L."/>
            <person name="Rohde M."/>
            <person name="Galperin M.Y."/>
            <person name="Jogler C."/>
        </authorList>
    </citation>
    <scope>NUCLEOTIDE SEQUENCE [LARGE SCALE GENOMIC DNA]</scope>
    <source>
        <strain evidence="2 3">V144</strain>
    </source>
</reference>
<dbReference type="Proteomes" id="UP000318704">
    <property type="component" value="Chromosome"/>
</dbReference>
<dbReference type="RefSeq" id="WP_144989127.1">
    <property type="nucleotide sequence ID" value="NZ_CP037920.1"/>
</dbReference>
<feature type="domain" description="DUF1559" evidence="1">
    <location>
        <begin position="29"/>
        <end position="122"/>
    </location>
</feature>
<evidence type="ECO:0000313" key="2">
    <source>
        <dbReference type="EMBL" id="QDT99520.1"/>
    </source>
</evidence>
<name>A0A517W2R4_9PLAN</name>
<proteinExistence type="predicted"/>
<dbReference type="InterPro" id="IPR011453">
    <property type="entry name" value="DUF1559"/>
</dbReference>
<evidence type="ECO:0000313" key="3">
    <source>
        <dbReference type="Proteomes" id="UP000318704"/>
    </source>
</evidence>
<evidence type="ECO:0000259" key="1">
    <source>
        <dbReference type="Pfam" id="PF07596"/>
    </source>
</evidence>
<sequence>MMAWQRWITVGIILCILLLVFALVMPAIQQTREDARRTISKYNLKQIGLALQNYNDAYRCLPPGGIIRSDNIAMNGWLTMIMPFIDASPDYNAIDLNESWESPINVSIFESTRSYFLNPSVVDHYTATGYGLTHYLGNLNLFYQNSFIQFDQMQNGAAHTWMSGEVAGNYQPWSYPFNWRALGAKLCDGPNSYGCLPWSGGHLLFADGSVSFFSNKTSSEILKRFAEAPPVATKEQIEAPSKIFQTGLYHWSSINLQTNPQSKSMCFTNVLRNESGAALVIRVFAYEKYELTEEERKNTRSLEFSHPDLLLQIDSTTDIPKALGSTTLSKAATPEQFQANVKTLETIQGQLE</sequence>
<dbReference type="EMBL" id="CP037920">
    <property type="protein sequence ID" value="QDT99520.1"/>
    <property type="molecule type" value="Genomic_DNA"/>
</dbReference>
<dbReference type="PANTHER" id="PTHR30093">
    <property type="entry name" value="GENERAL SECRETION PATHWAY PROTEIN G"/>
    <property type="match status" value="1"/>
</dbReference>
<protein>
    <recommendedName>
        <fullName evidence="1">DUF1559 domain-containing protein</fullName>
    </recommendedName>
</protein>
<dbReference type="PANTHER" id="PTHR30093:SF2">
    <property type="entry name" value="TYPE II SECRETION SYSTEM PROTEIN H"/>
    <property type="match status" value="1"/>
</dbReference>